<evidence type="ECO:0000313" key="3">
    <source>
        <dbReference type="Proteomes" id="UP000784294"/>
    </source>
</evidence>
<dbReference type="EMBL" id="CAAALY010078613">
    <property type="protein sequence ID" value="VEL26182.1"/>
    <property type="molecule type" value="Genomic_DNA"/>
</dbReference>
<gene>
    <name evidence="2" type="ORF">PXEA_LOCUS19622</name>
</gene>
<accession>A0A3S5BZK9</accession>
<reference evidence="2" key="1">
    <citation type="submission" date="2018-11" db="EMBL/GenBank/DDBJ databases">
        <authorList>
            <consortium name="Pathogen Informatics"/>
        </authorList>
    </citation>
    <scope>NUCLEOTIDE SEQUENCE</scope>
</reference>
<proteinExistence type="predicted"/>
<organism evidence="2 3">
    <name type="scientific">Protopolystoma xenopodis</name>
    <dbReference type="NCBI Taxonomy" id="117903"/>
    <lineage>
        <taxon>Eukaryota</taxon>
        <taxon>Metazoa</taxon>
        <taxon>Spiralia</taxon>
        <taxon>Lophotrochozoa</taxon>
        <taxon>Platyhelminthes</taxon>
        <taxon>Monogenea</taxon>
        <taxon>Polyopisthocotylea</taxon>
        <taxon>Polystomatidea</taxon>
        <taxon>Polystomatidae</taxon>
        <taxon>Protopolystoma</taxon>
    </lineage>
</organism>
<comment type="caution">
    <text evidence="2">The sequence shown here is derived from an EMBL/GenBank/DDBJ whole genome shotgun (WGS) entry which is preliminary data.</text>
</comment>
<keyword evidence="3" id="KW-1185">Reference proteome</keyword>
<feature type="compositionally biased region" description="Basic and acidic residues" evidence="1">
    <location>
        <begin position="1"/>
        <end position="14"/>
    </location>
</feature>
<feature type="region of interest" description="Disordered" evidence="1">
    <location>
        <begin position="1"/>
        <end position="25"/>
    </location>
</feature>
<sequence length="139" mass="15043">MLDDLRQTDEEGSKGARPLRSRGVDPGLAHRCVDELVSLQRGQRKVFYAAGVEEPSNSRGGLQDVGTVVEELKEVDKQTELVASCRPAGLRRTGRIQPEKGGTNPGHVSFASGGQTHVVTCRGVCVKKAHVYQMGLNFD</sequence>
<name>A0A3S5BZK9_9PLAT</name>
<dbReference type="AlphaFoldDB" id="A0A3S5BZK9"/>
<evidence type="ECO:0000313" key="2">
    <source>
        <dbReference type="EMBL" id="VEL26182.1"/>
    </source>
</evidence>
<evidence type="ECO:0000256" key="1">
    <source>
        <dbReference type="SAM" id="MobiDB-lite"/>
    </source>
</evidence>
<protein>
    <submittedName>
        <fullName evidence="2">Uncharacterized protein</fullName>
    </submittedName>
</protein>
<dbReference type="Proteomes" id="UP000784294">
    <property type="component" value="Unassembled WGS sequence"/>
</dbReference>